<evidence type="ECO:0000256" key="2">
    <source>
        <dbReference type="ARBA" id="ARBA00023002"/>
    </source>
</evidence>
<dbReference type="InterPro" id="IPR029753">
    <property type="entry name" value="D-isomer_DH_CS"/>
</dbReference>
<dbReference type="EC" id="1.1.1.28" evidence="7"/>
<dbReference type="GO" id="GO:0051287">
    <property type="term" value="F:NAD binding"/>
    <property type="evidence" value="ECO:0007669"/>
    <property type="project" value="InterPro"/>
</dbReference>
<name>A0AA51RRQ2_9GAMM</name>
<dbReference type="InterPro" id="IPR006139">
    <property type="entry name" value="D-isomer_2_OHA_DH_cat_dom"/>
</dbReference>
<dbReference type="CDD" id="cd12183">
    <property type="entry name" value="LDH_like_2"/>
    <property type="match status" value="1"/>
</dbReference>
<feature type="domain" description="D-isomer specific 2-hydroxyacid dehydrogenase catalytic" evidence="5">
    <location>
        <begin position="3"/>
        <end position="325"/>
    </location>
</feature>
<accession>A0AA51RRQ2</accession>
<organism evidence="7 8">
    <name type="scientific">Pleionea litopenaei</name>
    <dbReference type="NCBI Taxonomy" id="3070815"/>
    <lineage>
        <taxon>Bacteria</taxon>
        <taxon>Pseudomonadati</taxon>
        <taxon>Pseudomonadota</taxon>
        <taxon>Gammaproteobacteria</taxon>
        <taxon>Oceanospirillales</taxon>
        <taxon>Pleioneaceae</taxon>
        <taxon>Pleionea</taxon>
    </lineage>
</organism>
<proteinExistence type="inferred from homology"/>
<dbReference type="EMBL" id="CP133548">
    <property type="protein sequence ID" value="WMS86433.1"/>
    <property type="molecule type" value="Genomic_DNA"/>
</dbReference>
<dbReference type="AlphaFoldDB" id="A0AA51RRQ2"/>
<dbReference type="Pfam" id="PF02826">
    <property type="entry name" value="2-Hacid_dh_C"/>
    <property type="match status" value="1"/>
</dbReference>
<reference evidence="7 8" key="1">
    <citation type="submission" date="2023-08" db="EMBL/GenBank/DDBJ databases">
        <title>Pleionea litopenaei sp. nov., isolated from stomach of juvenile Litopenaeus vannamei.</title>
        <authorList>
            <person name="Rho A.M."/>
            <person name="Hwang C.Y."/>
        </authorList>
    </citation>
    <scope>NUCLEOTIDE SEQUENCE [LARGE SCALE GENOMIC DNA]</scope>
    <source>
        <strain evidence="7 8">HL-JVS1</strain>
    </source>
</reference>
<protein>
    <submittedName>
        <fullName evidence="7">2-hydroxyacid dehydrogenase</fullName>
        <ecNumber evidence="7">1.1.1.28</ecNumber>
    </submittedName>
</protein>
<dbReference type="Proteomes" id="UP001239782">
    <property type="component" value="Chromosome"/>
</dbReference>
<evidence type="ECO:0000259" key="6">
    <source>
        <dbReference type="Pfam" id="PF02826"/>
    </source>
</evidence>
<keyword evidence="2 4" id="KW-0560">Oxidoreductase</keyword>
<feature type="domain" description="D-isomer specific 2-hydroxyacid dehydrogenase NAD-binding" evidence="6">
    <location>
        <begin position="110"/>
        <end position="298"/>
    </location>
</feature>
<dbReference type="PANTHER" id="PTHR43026">
    <property type="entry name" value="2-HYDROXYACID DEHYDROGENASE HOMOLOG 1-RELATED"/>
    <property type="match status" value="1"/>
</dbReference>
<dbReference type="RefSeq" id="WP_309201578.1">
    <property type="nucleotide sequence ID" value="NZ_CP133548.1"/>
</dbReference>
<dbReference type="InterPro" id="IPR058205">
    <property type="entry name" value="D-LDH-like"/>
</dbReference>
<evidence type="ECO:0000259" key="5">
    <source>
        <dbReference type="Pfam" id="PF00389"/>
    </source>
</evidence>
<sequence>MKVAMFSSKPYDREYFVKHNRDYSFELDFFDDQLNETTVAIAAKYEAVCVFVNDRLNKQVLTQLSQGKTQFIALRCAGYNNLDWHSAKELKLRCARVPDYSPTAVAEHVLAMLLTLYRSTHKAYNRVKEGNFSLYGLNGQEVRGKTVALVGTGKIGKLTAEIFKGLGCELYAYDIQPDHSWANSIGLTYIDLPELYAKADIISLHCPLTDTNRHMINAESLAQMKPGVTLINTSRGGLVDTEAAYQALKDRTLGYLAIDVYEEEANLFFEDLSTDIIMDDLFMRLTTFPNVLVTGHQGFFTEHALNNIARTTLENLAAMKSNQKCVGDIV</sequence>
<evidence type="ECO:0000313" key="8">
    <source>
        <dbReference type="Proteomes" id="UP001239782"/>
    </source>
</evidence>
<dbReference type="InterPro" id="IPR036291">
    <property type="entry name" value="NAD(P)-bd_dom_sf"/>
</dbReference>
<dbReference type="Gene3D" id="3.40.50.720">
    <property type="entry name" value="NAD(P)-binding Rossmann-like Domain"/>
    <property type="match status" value="2"/>
</dbReference>
<evidence type="ECO:0000256" key="4">
    <source>
        <dbReference type="RuleBase" id="RU003719"/>
    </source>
</evidence>
<gene>
    <name evidence="7" type="ORF">Q9312_14520</name>
</gene>
<dbReference type="KEGG" id="plei:Q9312_14520"/>
<dbReference type="Pfam" id="PF00389">
    <property type="entry name" value="2-Hacid_dh"/>
    <property type="match status" value="1"/>
</dbReference>
<keyword evidence="8" id="KW-1185">Reference proteome</keyword>
<dbReference type="GO" id="GO:0008720">
    <property type="term" value="F:D-lactate dehydrogenase (NAD+) activity"/>
    <property type="evidence" value="ECO:0007669"/>
    <property type="project" value="UniProtKB-EC"/>
</dbReference>
<dbReference type="InterPro" id="IPR006140">
    <property type="entry name" value="D-isomer_DH_NAD-bd"/>
</dbReference>
<evidence type="ECO:0000313" key="7">
    <source>
        <dbReference type="EMBL" id="WMS86433.1"/>
    </source>
</evidence>
<dbReference type="SUPFAM" id="SSF51735">
    <property type="entry name" value="NAD(P)-binding Rossmann-fold domains"/>
    <property type="match status" value="1"/>
</dbReference>
<keyword evidence="3" id="KW-0520">NAD</keyword>
<evidence type="ECO:0000256" key="3">
    <source>
        <dbReference type="ARBA" id="ARBA00023027"/>
    </source>
</evidence>
<evidence type="ECO:0000256" key="1">
    <source>
        <dbReference type="ARBA" id="ARBA00005854"/>
    </source>
</evidence>
<dbReference type="PROSITE" id="PS00670">
    <property type="entry name" value="D_2_HYDROXYACID_DH_2"/>
    <property type="match status" value="1"/>
</dbReference>
<dbReference type="SUPFAM" id="SSF52283">
    <property type="entry name" value="Formate/glycerate dehydrogenase catalytic domain-like"/>
    <property type="match status" value="1"/>
</dbReference>
<comment type="similarity">
    <text evidence="1 4">Belongs to the D-isomer specific 2-hydroxyacid dehydrogenase family.</text>
</comment>
<dbReference type="PANTHER" id="PTHR43026:SF1">
    <property type="entry name" value="2-HYDROXYACID DEHYDROGENASE HOMOLOG 1-RELATED"/>
    <property type="match status" value="1"/>
</dbReference>